<feature type="region of interest" description="Disordered" evidence="1">
    <location>
        <begin position="265"/>
        <end position="317"/>
    </location>
</feature>
<evidence type="ECO:0000313" key="2">
    <source>
        <dbReference type="EMBL" id="QHT76664.1"/>
    </source>
</evidence>
<name>A0A6C0H834_9ZZZZ</name>
<feature type="compositionally biased region" description="Acidic residues" evidence="1">
    <location>
        <begin position="278"/>
        <end position="290"/>
    </location>
</feature>
<dbReference type="AlphaFoldDB" id="A0A6C0H834"/>
<protein>
    <submittedName>
        <fullName evidence="2">Uncharacterized protein</fullName>
    </submittedName>
</protein>
<dbReference type="EMBL" id="MN739899">
    <property type="protein sequence ID" value="QHT76664.1"/>
    <property type="molecule type" value="Genomic_DNA"/>
</dbReference>
<sequence>MAFMNYTRNAPEVIELSNLNLSNLTYELKPFDIKDKKNKLLTGFVNYADKGIRRTLLLKTKEITLSKYGYTAEEYMSNESQKFNLKVPLSEDINSEEISKYEEWDEFLSTKQFKEKLFDGIGQQYKSDKASQKYKLSSSIKKFTDGKPPRISFKIDVDYETQNIKTKVFDNYETTPMNIETLDDFKKIVSFGSSFQIIFKIVKLWGHLPTLPEPGYGLIFKLYQVRMIKMNTYTLNQQPTQSLFIDNNQPSNEIIISSNSQIETSTKPNVSVEHSDNSDESSNEVESDIEVVEKTSKSRSVAKSKANPTPKSVSSSS</sequence>
<evidence type="ECO:0000256" key="1">
    <source>
        <dbReference type="SAM" id="MobiDB-lite"/>
    </source>
</evidence>
<reference evidence="2" key="1">
    <citation type="journal article" date="2020" name="Nature">
        <title>Giant virus diversity and host interactions through global metagenomics.</title>
        <authorList>
            <person name="Schulz F."/>
            <person name="Roux S."/>
            <person name="Paez-Espino D."/>
            <person name="Jungbluth S."/>
            <person name="Walsh D.A."/>
            <person name="Denef V.J."/>
            <person name="McMahon K.D."/>
            <person name="Konstantinidis K.T."/>
            <person name="Eloe-Fadrosh E.A."/>
            <person name="Kyrpides N.C."/>
            <person name="Woyke T."/>
        </authorList>
    </citation>
    <scope>NUCLEOTIDE SEQUENCE</scope>
    <source>
        <strain evidence="2">GVMAG-M-3300023179-82</strain>
    </source>
</reference>
<feature type="compositionally biased region" description="Polar residues" evidence="1">
    <location>
        <begin position="298"/>
        <end position="317"/>
    </location>
</feature>
<proteinExistence type="predicted"/>
<organism evidence="2">
    <name type="scientific">viral metagenome</name>
    <dbReference type="NCBI Taxonomy" id="1070528"/>
    <lineage>
        <taxon>unclassified sequences</taxon>
        <taxon>metagenomes</taxon>
        <taxon>organismal metagenomes</taxon>
    </lineage>
</organism>
<accession>A0A6C0H834</accession>